<dbReference type="EMBL" id="JAYMYS010000002">
    <property type="protein sequence ID" value="KAK7404348.1"/>
    <property type="molecule type" value="Genomic_DNA"/>
</dbReference>
<organism evidence="1 2">
    <name type="scientific">Psophocarpus tetragonolobus</name>
    <name type="common">Winged bean</name>
    <name type="synonym">Dolichos tetragonolobus</name>
    <dbReference type="NCBI Taxonomy" id="3891"/>
    <lineage>
        <taxon>Eukaryota</taxon>
        <taxon>Viridiplantae</taxon>
        <taxon>Streptophyta</taxon>
        <taxon>Embryophyta</taxon>
        <taxon>Tracheophyta</taxon>
        <taxon>Spermatophyta</taxon>
        <taxon>Magnoliopsida</taxon>
        <taxon>eudicotyledons</taxon>
        <taxon>Gunneridae</taxon>
        <taxon>Pentapetalae</taxon>
        <taxon>rosids</taxon>
        <taxon>fabids</taxon>
        <taxon>Fabales</taxon>
        <taxon>Fabaceae</taxon>
        <taxon>Papilionoideae</taxon>
        <taxon>50 kb inversion clade</taxon>
        <taxon>NPAAA clade</taxon>
        <taxon>indigoferoid/millettioid clade</taxon>
        <taxon>Phaseoleae</taxon>
        <taxon>Psophocarpus</taxon>
    </lineage>
</organism>
<evidence type="ECO:0000313" key="1">
    <source>
        <dbReference type="EMBL" id="KAK7404348.1"/>
    </source>
</evidence>
<proteinExistence type="predicted"/>
<sequence>MRNVDITSTGETPPLTQLVLEEHLTNALSQVDEALLDAKVSTTQNPAFVQASSKATAQVESSASNVTENVKTTVALFRVTCP</sequence>
<protein>
    <submittedName>
        <fullName evidence="1">Uncharacterized protein</fullName>
    </submittedName>
</protein>
<comment type="caution">
    <text evidence="1">The sequence shown here is derived from an EMBL/GenBank/DDBJ whole genome shotgun (WGS) entry which is preliminary data.</text>
</comment>
<accession>A0AAN9XQQ5</accession>
<name>A0AAN9XQQ5_PSOTE</name>
<keyword evidence="2" id="KW-1185">Reference proteome</keyword>
<dbReference type="AlphaFoldDB" id="A0AAN9XQQ5"/>
<reference evidence="1 2" key="1">
    <citation type="submission" date="2024-01" db="EMBL/GenBank/DDBJ databases">
        <title>The genomes of 5 underutilized Papilionoideae crops provide insights into root nodulation and disease resistanc.</title>
        <authorList>
            <person name="Jiang F."/>
        </authorList>
    </citation>
    <scope>NUCLEOTIDE SEQUENCE [LARGE SCALE GENOMIC DNA]</scope>
    <source>
        <strain evidence="1">DUOXIRENSHENG_FW03</strain>
        <tissue evidence="1">Leaves</tissue>
    </source>
</reference>
<dbReference type="Proteomes" id="UP001386955">
    <property type="component" value="Unassembled WGS sequence"/>
</dbReference>
<evidence type="ECO:0000313" key="2">
    <source>
        <dbReference type="Proteomes" id="UP001386955"/>
    </source>
</evidence>
<gene>
    <name evidence="1" type="ORF">VNO78_05168</name>
</gene>